<dbReference type="PANTHER" id="PTHR21419">
    <property type="match status" value="1"/>
</dbReference>
<dbReference type="Pfam" id="PF23727">
    <property type="entry name" value="Beta-prop_FAM234A_B"/>
    <property type="match status" value="1"/>
</dbReference>
<evidence type="ECO:0000259" key="5">
    <source>
        <dbReference type="Pfam" id="PF23727"/>
    </source>
</evidence>
<dbReference type="Gene3D" id="2.130.10.130">
    <property type="entry name" value="Integrin alpha, N-terminal"/>
    <property type="match status" value="1"/>
</dbReference>
<gene>
    <name evidence="6" type="ORF">DJ013_14725</name>
</gene>
<comment type="subcellular location">
    <subcellularLocation>
        <location evidence="1">Membrane</location>
        <topology evidence="1">Single-pass membrane protein</topology>
    </subcellularLocation>
</comment>
<accession>A0A2Z4GDZ7</accession>
<dbReference type="Proteomes" id="UP000249873">
    <property type="component" value="Chromosome"/>
</dbReference>
<dbReference type="InterPro" id="IPR045232">
    <property type="entry name" value="FAM234"/>
</dbReference>
<evidence type="ECO:0000256" key="4">
    <source>
        <dbReference type="ARBA" id="ARBA00023136"/>
    </source>
</evidence>
<evidence type="ECO:0000256" key="3">
    <source>
        <dbReference type="ARBA" id="ARBA00022989"/>
    </source>
</evidence>
<dbReference type="InterPro" id="IPR028994">
    <property type="entry name" value="Integrin_alpha_N"/>
</dbReference>
<reference evidence="6 7" key="1">
    <citation type="submission" date="2018-05" db="EMBL/GenBank/DDBJ databases">
        <title>Complete genome sequence of Arcticibacterium luteifluviistationis SM1504T, a cytophagaceae bacterium isolated from Arctic surface seawater.</title>
        <authorList>
            <person name="Li Y."/>
            <person name="Qin Q.-L."/>
        </authorList>
    </citation>
    <scope>NUCLEOTIDE SEQUENCE [LARGE SCALE GENOMIC DNA]</scope>
    <source>
        <strain evidence="6 7">SM1504</strain>
    </source>
</reference>
<evidence type="ECO:0000313" key="7">
    <source>
        <dbReference type="Proteomes" id="UP000249873"/>
    </source>
</evidence>
<name>A0A2Z4GDZ7_9BACT</name>
<dbReference type="AlphaFoldDB" id="A0A2Z4GDZ7"/>
<keyword evidence="4" id="KW-0472">Membrane</keyword>
<dbReference type="SUPFAM" id="SSF69318">
    <property type="entry name" value="Integrin alpha N-terminal domain"/>
    <property type="match status" value="1"/>
</dbReference>
<dbReference type="EMBL" id="CP029480">
    <property type="protein sequence ID" value="AWV99347.1"/>
    <property type="molecule type" value="Genomic_DNA"/>
</dbReference>
<dbReference type="OrthoDB" id="9816120at2"/>
<dbReference type="Gene3D" id="2.40.10.480">
    <property type="match status" value="1"/>
</dbReference>
<dbReference type="RefSeq" id="WP_111372683.1">
    <property type="nucleotide sequence ID" value="NZ_CP029480.1"/>
</dbReference>
<dbReference type="PANTHER" id="PTHR21419:SF30">
    <property type="entry name" value="IG-LIKE DOMAIN-CONTAINING PROTEIN"/>
    <property type="match status" value="1"/>
</dbReference>
<dbReference type="KEGG" id="als:DJ013_14725"/>
<evidence type="ECO:0000256" key="1">
    <source>
        <dbReference type="ARBA" id="ARBA00004167"/>
    </source>
</evidence>
<protein>
    <recommendedName>
        <fullName evidence="5">FAM234A/B beta-propeller domain-containing protein</fullName>
    </recommendedName>
</protein>
<dbReference type="InterPro" id="IPR055409">
    <property type="entry name" value="Beta-prop_FAM234A_B"/>
</dbReference>
<feature type="domain" description="FAM234A/B beta-propeller" evidence="5">
    <location>
        <begin position="67"/>
        <end position="225"/>
    </location>
</feature>
<proteinExistence type="predicted"/>
<organism evidence="6 7">
    <name type="scientific">Arcticibacterium luteifluviistationis</name>
    <dbReference type="NCBI Taxonomy" id="1784714"/>
    <lineage>
        <taxon>Bacteria</taxon>
        <taxon>Pseudomonadati</taxon>
        <taxon>Bacteroidota</taxon>
        <taxon>Cytophagia</taxon>
        <taxon>Cytophagales</taxon>
        <taxon>Leadbetterellaceae</taxon>
        <taxon>Arcticibacterium</taxon>
    </lineage>
</organism>
<dbReference type="PROSITE" id="PS51257">
    <property type="entry name" value="PROKAR_LIPOPROTEIN"/>
    <property type="match status" value="1"/>
</dbReference>
<evidence type="ECO:0000256" key="2">
    <source>
        <dbReference type="ARBA" id="ARBA00022692"/>
    </source>
</evidence>
<keyword evidence="2" id="KW-0812">Transmembrane</keyword>
<sequence>MTKYLSIALVALIGLSCSSKKTELTWTKNLPMIGSQSSPKATDLNNDGVLDIIMGAGKNEYQSSDRGVLALDGKTGETIWNHPTIDQIYGSATLLDVNKDGVKDIFIGGRSNQFYAINGKTGENIWTWEFKYENHPKLKNAKYNFHNAIIIPDQNNDNTEDLLVVTGGNSKAAPNTSENRYAGILMILNSKDGSVIAADTMPDGRESYMPPLYFKQPDGTENIVFGTGGETIDGNLYRCTLADLKNNDISQSTIISSDTSGHGYIAPSVAVDLNDDGFYDVVSISHGSNISAIDGKSNEVLWTQHVPNTESSNGFAVGNFNGDQTPDLFTFVSEGVWPQSRGSLQIMLDGKTGKIGYTNTLGCTGFSSPVIYDLNDDGVDEAIISINEYDCEVGFTSPQDIEVTTKLLAIDFKNNKIQNIEELALFKNIFSTPWIGDLDNDGYLDIIHCQYFSPNPNLLAFLGMQVKRISTSIKMDVPVKWGGYMGTEGNGVFTK</sequence>
<keyword evidence="3" id="KW-1133">Transmembrane helix</keyword>
<keyword evidence="7" id="KW-1185">Reference proteome</keyword>
<dbReference type="GO" id="GO:0016020">
    <property type="term" value="C:membrane"/>
    <property type="evidence" value="ECO:0007669"/>
    <property type="project" value="UniProtKB-SubCell"/>
</dbReference>
<evidence type="ECO:0000313" key="6">
    <source>
        <dbReference type="EMBL" id="AWV99347.1"/>
    </source>
</evidence>